<protein>
    <submittedName>
        <fullName evidence="1">Long-chain fatty acid--CoA ligase</fullName>
    </submittedName>
</protein>
<evidence type="ECO:0000313" key="1">
    <source>
        <dbReference type="EMBL" id="QOX65947.1"/>
    </source>
</evidence>
<proteinExistence type="predicted"/>
<reference evidence="1" key="1">
    <citation type="submission" date="2019-08" db="EMBL/GenBank/DDBJ databases">
        <title>Genome sequence of Clostridiales bacterium MT110.</title>
        <authorList>
            <person name="Cao J."/>
        </authorList>
    </citation>
    <scope>NUCLEOTIDE SEQUENCE</scope>
    <source>
        <strain evidence="1">MT110</strain>
    </source>
</reference>
<evidence type="ECO:0000313" key="2">
    <source>
        <dbReference type="Proteomes" id="UP000594014"/>
    </source>
</evidence>
<dbReference type="EMBL" id="CP042469">
    <property type="protein sequence ID" value="QOX65947.1"/>
    <property type="molecule type" value="Genomic_DNA"/>
</dbReference>
<keyword evidence="2" id="KW-1185">Reference proteome</keyword>
<gene>
    <name evidence="1" type="ORF">FRZ06_14285</name>
</gene>
<organism evidence="1 2">
    <name type="scientific">Anoxybacterium hadale</name>
    <dbReference type="NCBI Taxonomy" id="3408580"/>
    <lineage>
        <taxon>Bacteria</taxon>
        <taxon>Bacillati</taxon>
        <taxon>Bacillota</taxon>
        <taxon>Clostridia</taxon>
        <taxon>Peptostreptococcales</taxon>
        <taxon>Anaerovoracaceae</taxon>
        <taxon>Anoxybacterium</taxon>
    </lineage>
</organism>
<dbReference type="Proteomes" id="UP000594014">
    <property type="component" value="Chromosome"/>
</dbReference>
<sequence length="590" mass="65932">MEYAVKRVEDIKNSKDKYILYRDIRPIIDLKQMLESSVELYGDNIAFHVKDKVGGPYRGITYREAKRDVDALGTAFCSMGLKGKSISIIGDNRYEWAISYLAAVCGTGVVVPLDKELGASELEQLIKEADVECIIYTQKYEKIFQGIKERGETRLQFLVNMDAAVSDEQRLSLREITEAGKVLLDNGNRDFVDAQIERDSMSIILFTSGTTGIAKGVMLSHGNIVEDLMASPTLLEVTPQDVFFSVLPIHHTYECTCGFLMPLYRGASIAYCEGLKYIVKNLSEARPTIFLGVPLIFESLYKKIWQNAKKSGKANTLKKVIAINKKTKKIGIDLAPIFFKQIQALFGCRMKVLICGGAAIDPDVLQGIRDFGVNALQGYGLTECAPICALNPDQYPKNDAAGYAPPGFRLKIHEPDPETGIGEICAGGGNIMLGYYNNPEATADVLRDGWFHTGDLGYLDKDNFVHITGRIKNVIITKNGKNVYPEELENHLGKIPYVQECLVWGKNSEETGETLIFASIRADYDEVKEALGENYSEEDVAALIWKEIDVLNTQLPFFMRIKKIDIRKEEFEKTTGKKIKRFVDANKGIQ</sequence>
<name>A0ACD1AHM9_9FIRM</name>
<accession>A0ACD1AHM9</accession>
<keyword evidence="1" id="KW-0436">Ligase</keyword>